<organism evidence="10">
    <name type="scientific">Selaginella moellendorffii</name>
    <name type="common">Spikemoss</name>
    <dbReference type="NCBI Taxonomy" id="88036"/>
    <lineage>
        <taxon>Eukaryota</taxon>
        <taxon>Viridiplantae</taxon>
        <taxon>Streptophyta</taxon>
        <taxon>Embryophyta</taxon>
        <taxon>Tracheophyta</taxon>
        <taxon>Lycopodiopsida</taxon>
        <taxon>Selaginellales</taxon>
        <taxon>Selaginellaceae</taxon>
        <taxon>Selaginella</taxon>
    </lineage>
</organism>
<dbReference type="KEGG" id="smo:SELMODRAFT_117345"/>
<proteinExistence type="inferred from homology"/>
<evidence type="ECO:0008006" key="11">
    <source>
        <dbReference type="Google" id="ProtNLM"/>
    </source>
</evidence>
<evidence type="ECO:0000256" key="5">
    <source>
        <dbReference type="ARBA" id="ARBA00022989"/>
    </source>
</evidence>
<comment type="similarity">
    <text evidence="2">Belongs to the COX16 family.</text>
</comment>
<dbReference type="EMBL" id="GL377620">
    <property type="protein sequence ID" value="EFJ16133.1"/>
    <property type="molecule type" value="Genomic_DNA"/>
</dbReference>
<keyword evidence="4" id="KW-0999">Mitochondrion inner membrane</keyword>
<feature type="transmembrane region" description="Helical" evidence="8">
    <location>
        <begin position="20"/>
        <end position="42"/>
    </location>
</feature>
<dbReference type="Pfam" id="PF14138">
    <property type="entry name" value="COX16"/>
    <property type="match status" value="1"/>
</dbReference>
<evidence type="ECO:0000256" key="6">
    <source>
        <dbReference type="ARBA" id="ARBA00023128"/>
    </source>
</evidence>
<dbReference type="HOGENOM" id="CLU_165036_0_0_1"/>
<evidence type="ECO:0000256" key="4">
    <source>
        <dbReference type="ARBA" id="ARBA00022792"/>
    </source>
</evidence>
<gene>
    <name evidence="9" type="ORF">SELMODRAFT_117345</name>
</gene>
<dbReference type="InterPro" id="IPR020164">
    <property type="entry name" value="Cyt_c_Oxase_assmbl_COX16"/>
</dbReference>
<comment type="subcellular location">
    <subcellularLocation>
        <location evidence="1">Mitochondrion inner membrane</location>
        <topology evidence="1">Single-pass membrane protein</topology>
    </subcellularLocation>
</comment>
<name>D8SHL5_SELML</name>
<sequence length="112" mass="12711">MSTVRGIQKGRRLSGSNRFFLFGLPIIAGSVIGYVGIAQIVAGRTEVVHERDERDWELLKVTQALSKEGILKNFKQRKPTTLEEELKAIQQQVDINNFEYKKVPRPGEKADK</sequence>
<dbReference type="STRING" id="88036.D8SHL5"/>
<dbReference type="FunCoup" id="D8SHL5">
    <property type="interactions" value="894"/>
</dbReference>
<evidence type="ECO:0000256" key="7">
    <source>
        <dbReference type="ARBA" id="ARBA00023136"/>
    </source>
</evidence>
<evidence type="ECO:0000256" key="2">
    <source>
        <dbReference type="ARBA" id="ARBA00008370"/>
    </source>
</evidence>
<dbReference type="GO" id="GO:0005743">
    <property type="term" value="C:mitochondrial inner membrane"/>
    <property type="evidence" value="ECO:0007669"/>
    <property type="project" value="UniProtKB-SubCell"/>
</dbReference>
<keyword evidence="6" id="KW-0496">Mitochondrion</keyword>
<dbReference type="Gramene" id="EFJ16133">
    <property type="protein sequence ID" value="EFJ16133"/>
    <property type="gene ID" value="SELMODRAFT_117345"/>
</dbReference>
<dbReference type="eggNOG" id="KOG1876">
    <property type="taxonomic scope" value="Eukaryota"/>
</dbReference>
<keyword evidence="7 8" id="KW-0472">Membrane</keyword>
<keyword evidence="3 8" id="KW-0812">Transmembrane</keyword>
<evidence type="ECO:0000256" key="1">
    <source>
        <dbReference type="ARBA" id="ARBA00004434"/>
    </source>
</evidence>
<evidence type="ECO:0000313" key="9">
    <source>
        <dbReference type="EMBL" id="EFJ16133.1"/>
    </source>
</evidence>
<reference evidence="9 10" key="1">
    <citation type="journal article" date="2011" name="Science">
        <title>The Selaginella genome identifies genetic changes associated with the evolution of vascular plants.</title>
        <authorList>
            <person name="Banks J.A."/>
            <person name="Nishiyama T."/>
            <person name="Hasebe M."/>
            <person name="Bowman J.L."/>
            <person name="Gribskov M."/>
            <person name="dePamphilis C."/>
            <person name="Albert V.A."/>
            <person name="Aono N."/>
            <person name="Aoyama T."/>
            <person name="Ambrose B.A."/>
            <person name="Ashton N.W."/>
            <person name="Axtell M.J."/>
            <person name="Barker E."/>
            <person name="Barker M.S."/>
            <person name="Bennetzen J.L."/>
            <person name="Bonawitz N.D."/>
            <person name="Chapple C."/>
            <person name="Cheng C."/>
            <person name="Correa L.G."/>
            <person name="Dacre M."/>
            <person name="DeBarry J."/>
            <person name="Dreyer I."/>
            <person name="Elias M."/>
            <person name="Engstrom E.M."/>
            <person name="Estelle M."/>
            <person name="Feng L."/>
            <person name="Finet C."/>
            <person name="Floyd S.K."/>
            <person name="Frommer W.B."/>
            <person name="Fujita T."/>
            <person name="Gramzow L."/>
            <person name="Gutensohn M."/>
            <person name="Harholt J."/>
            <person name="Hattori M."/>
            <person name="Heyl A."/>
            <person name="Hirai T."/>
            <person name="Hiwatashi Y."/>
            <person name="Ishikawa M."/>
            <person name="Iwata M."/>
            <person name="Karol K.G."/>
            <person name="Koehler B."/>
            <person name="Kolukisaoglu U."/>
            <person name="Kubo M."/>
            <person name="Kurata T."/>
            <person name="Lalonde S."/>
            <person name="Li K."/>
            <person name="Li Y."/>
            <person name="Litt A."/>
            <person name="Lyons E."/>
            <person name="Manning G."/>
            <person name="Maruyama T."/>
            <person name="Michael T.P."/>
            <person name="Mikami K."/>
            <person name="Miyazaki S."/>
            <person name="Morinaga S."/>
            <person name="Murata T."/>
            <person name="Mueller-Roeber B."/>
            <person name="Nelson D.R."/>
            <person name="Obara M."/>
            <person name="Oguri Y."/>
            <person name="Olmstead R.G."/>
            <person name="Onodera N."/>
            <person name="Petersen B.L."/>
            <person name="Pils B."/>
            <person name="Prigge M."/>
            <person name="Rensing S.A."/>
            <person name="Riano-Pachon D.M."/>
            <person name="Roberts A.W."/>
            <person name="Sato Y."/>
            <person name="Scheller H.V."/>
            <person name="Schulz B."/>
            <person name="Schulz C."/>
            <person name="Shakirov E.V."/>
            <person name="Shibagaki N."/>
            <person name="Shinohara N."/>
            <person name="Shippen D.E."/>
            <person name="Soerensen I."/>
            <person name="Sotooka R."/>
            <person name="Sugimoto N."/>
            <person name="Sugita M."/>
            <person name="Sumikawa N."/>
            <person name="Tanurdzic M."/>
            <person name="Theissen G."/>
            <person name="Ulvskov P."/>
            <person name="Wakazuki S."/>
            <person name="Weng J.K."/>
            <person name="Willats W.W."/>
            <person name="Wipf D."/>
            <person name="Wolf P.G."/>
            <person name="Yang L."/>
            <person name="Zimmer A.D."/>
            <person name="Zhu Q."/>
            <person name="Mitros T."/>
            <person name="Hellsten U."/>
            <person name="Loque D."/>
            <person name="Otillar R."/>
            <person name="Salamov A."/>
            <person name="Schmutz J."/>
            <person name="Shapiro H."/>
            <person name="Lindquist E."/>
            <person name="Lucas S."/>
            <person name="Rokhsar D."/>
            <person name="Grigoriev I.V."/>
        </authorList>
    </citation>
    <scope>NUCLEOTIDE SEQUENCE [LARGE SCALE GENOMIC DNA]</scope>
</reference>
<dbReference type="InParanoid" id="D8SHL5"/>
<evidence type="ECO:0000313" key="10">
    <source>
        <dbReference type="Proteomes" id="UP000001514"/>
    </source>
</evidence>
<keyword evidence="5 8" id="KW-1133">Transmembrane helix</keyword>
<dbReference type="AlphaFoldDB" id="D8SHL5"/>
<protein>
    <recommendedName>
        <fullName evidence="11">Cytochrome c oxidase assembly protein COX16</fullName>
    </recommendedName>
</protein>
<evidence type="ECO:0000256" key="3">
    <source>
        <dbReference type="ARBA" id="ARBA00022692"/>
    </source>
</evidence>
<dbReference type="OMA" id="KYPFVRY"/>
<accession>D8SHL5</accession>
<keyword evidence="10" id="KW-1185">Reference proteome</keyword>
<dbReference type="Proteomes" id="UP000001514">
    <property type="component" value="Unassembled WGS sequence"/>
</dbReference>
<evidence type="ECO:0000256" key="8">
    <source>
        <dbReference type="SAM" id="Phobius"/>
    </source>
</evidence>